<accession>A0A2S8GIR0</accession>
<comment type="caution">
    <text evidence="1">The sequence shown here is derived from an EMBL/GenBank/DDBJ whole genome shotgun (WGS) entry which is preliminary data.</text>
</comment>
<organism evidence="1 2">
    <name type="scientific">Blastopirellula marina</name>
    <dbReference type="NCBI Taxonomy" id="124"/>
    <lineage>
        <taxon>Bacteria</taxon>
        <taxon>Pseudomonadati</taxon>
        <taxon>Planctomycetota</taxon>
        <taxon>Planctomycetia</taxon>
        <taxon>Pirellulales</taxon>
        <taxon>Pirellulaceae</taxon>
        <taxon>Blastopirellula</taxon>
    </lineage>
</organism>
<gene>
    <name evidence="1" type="ORF">C5Y93_20415</name>
</gene>
<sequence length="261" mass="28470">MISIGGSVEINNQNTATSASQLPPPPFAVTGISLRDNQVVTNEDLKPIADSSSVETLRLNNIANISGECLANFSNSLNLRVVDCNGSGKVGDGLHYLAACERIDDLQLWGVALSLRDVIPVAHRKYKRINLGSTKVTDDWFPYFDEVDDLEVLVLRYANVSDDGLAHFRNCNSLRNLSVGGTKLTDAGLKHFQNCLQLEGTIISETSVSDASIEILSNFKNLKRMEIENTKITPAGVEKLRQALPQCDITWDGGTIKPSKP</sequence>
<protein>
    <recommendedName>
        <fullName evidence="3">Leucine Rich repeats (2 copies)</fullName>
    </recommendedName>
</protein>
<dbReference type="Proteomes" id="UP000237819">
    <property type="component" value="Unassembled WGS sequence"/>
</dbReference>
<dbReference type="AlphaFoldDB" id="A0A2S8GIR0"/>
<dbReference type="Gene3D" id="3.80.10.10">
    <property type="entry name" value="Ribonuclease Inhibitor"/>
    <property type="match status" value="2"/>
</dbReference>
<dbReference type="EMBL" id="PUHZ01000020">
    <property type="protein sequence ID" value="PQO44327.1"/>
    <property type="molecule type" value="Genomic_DNA"/>
</dbReference>
<dbReference type="SUPFAM" id="SSF52047">
    <property type="entry name" value="RNI-like"/>
    <property type="match status" value="1"/>
</dbReference>
<dbReference type="GO" id="GO:0019005">
    <property type="term" value="C:SCF ubiquitin ligase complex"/>
    <property type="evidence" value="ECO:0007669"/>
    <property type="project" value="TreeGrafter"/>
</dbReference>
<evidence type="ECO:0000313" key="1">
    <source>
        <dbReference type="EMBL" id="PQO44327.1"/>
    </source>
</evidence>
<evidence type="ECO:0000313" key="2">
    <source>
        <dbReference type="Proteomes" id="UP000237819"/>
    </source>
</evidence>
<evidence type="ECO:0008006" key="3">
    <source>
        <dbReference type="Google" id="ProtNLM"/>
    </source>
</evidence>
<dbReference type="SMART" id="SM00368">
    <property type="entry name" value="LRR_RI"/>
    <property type="match status" value="2"/>
</dbReference>
<proteinExistence type="predicted"/>
<dbReference type="GO" id="GO:0031146">
    <property type="term" value="P:SCF-dependent proteasomal ubiquitin-dependent protein catabolic process"/>
    <property type="evidence" value="ECO:0007669"/>
    <property type="project" value="TreeGrafter"/>
</dbReference>
<dbReference type="PANTHER" id="PTHR13318:SF190">
    <property type="entry name" value="PARTNER OF PAIRED, ISOFORM B"/>
    <property type="match status" value="1"/>
</dbReference>
<dbReference type="InterPro" id="IPR032675">
    <property type="entry name" value="LRR_dom_sf"/>
</dbReference>
<name>A0A2S8GIR0_9BACT</name>
<dbReference type="PANTHER" id="PTHR13318">
    <property type="entry name" value="PARTNER OF PAIRED, ISOFORM B-RELATED"/>
    <property type="match status" value="1"/>
</dbReference>
<reference evidence="1 2" key="1">
    <citation type="submission" date="2018-02" db="EMBL/GenBank/DDBJ databases">
        <title>Comparative genomes isolates from brazilian mangrove.</title>
        <authorList>
            <person name="Araujo J.E."/>
            <person name="Taketani R.G."/>
            <person name="Silva M.C.P."/>
            <person name="Loureco M.V."/>
            <person name="Andreote F.D."/>
        </authorList>
    </citation>
    <scope>NUCLEOTIDE SEQUENCE [LARGE SCALE GENOMIC DNA]</scope>
    <source>
        <strain evidence="1 2">Nap-Phe MGV</strain>
    </source>
</reference>